<dbReference type="FunFam" id="3.30.40.10:FF:000033">
    <property type="entry name" value="Polycomb group RING finger protein 3"/>
    <property type="match status" value="1"/>
</dbReference>
<comment type="caution">
    <text evidence="8">The sequence shown here is derived from an EMBL/GenBank/DDBJ whole genome shotgun (WGS) entry which is preliminary data.</text>
</comment>
<sequence>MAGPGLAARHMLSAGAGEGEASAAGPSQVVMVRRDLLAKCMTCPLCLKLLRDATTIIECLHTFCRKCIYEKLNDEETNHCPTCNIYLGPLPLDKLRPDHNLQDVRQKIFPSKRNKVKTPEEVPPMTPPVKRKERSLSSLVVDIHTATQTRLTKRQTKAFAKRAPTLRGLSPVIDDTTKKEDYNVEKYAKKSSSAERPGKPTFKRKQVYSKAEPSKYTRTEGKLNGEGSFQDKVDIWKPLNCLVEAANRTKSFRSSQHSPVVKAEQTNGPASEVDGNRIRVKERPHKSEVQEQKSKNNPMPPEMLKAGSLQGINQQTRNLTAVAQTPLDAGITQRVRSIGPIWFSLVAAVEQTGEPPLPQISASYLRVKDGSMPVSFVQKYLMRKLNLEKEAEVEIMCLRQPVSPTMSMQKLVEQWLRGGSSQKLPTAVGTSAKELVMVLNYGRCKVPADESQQQHS</sequence>
<keyword evidence="2 5" id="KW-0863">Zinc-finger</keyword>
<gene>
    <name evidence="8" type="ORF">C4D60_Mb07t12270</name>
</gene>
<protein>
    <recommendedName>
        <fullName evidence="7">RING-type domain-containing protein</fullName>
    </recommendedName>
</protein>
<comment type="subunit">
    <text evidence="4">Interacts with DREB2A.</text>
</comment>
<feature type="compositionally biased region" description="Polar residues" evidence="6">
    <location>
        <begin position="253"/>
        <end position="269"/>
    </location>
</feature>
<name>A0A4S8JFZ3_MUSBA</name>
<evidence type="ECO:0000313" key="8">
    <source>
        <dbReference type="EMBL" id="THU60399.1"/>
    </source>
</evidence>
<dbReference type="Pfam" id="PF13923">
    <property type="entry name" value="zf-C3HC4_2"/>
    <property type="match status" value="1"/>
</dbReference>
<dbReference type="InterPro" id="IPR044807">
    <property type="entry name" value="DRIP1-like"/>
</dbReference>
<dbReference type="SUPFAM" id="SSF57850">
    <property type="entry name" value="RING/U-box"/>
    <property type="match status" value="1"/>
</dbReference>
<dbReference type="GO" id="GO:0008270">
    <property type="term" value="F:zinc ion binding"/>
    <property type="evidence" value="ECO:0007669"/>
    <property type="project" value="UniProtKB-KW"/>
</dbReference>
<dbReference type="PROSITE" id="PS00518">
    <property type="entry name" value="ZF_RING_1"/>
    <property type="match status" value="1"/>
</dbReference>
<dbReference type="AlphaFoldDB" id="A0A4S8JFZ3"/>
<keyword evidence="9" id="KW-1185">Reference proteome</keyword>
<dbReference type="Gene3D" id="3.30.40.10">
    <property type="entry name" value="Zinc/RING finger domain, C3HC4 (zinc finger)"/>
    <property type="match status" value="1"/>
</dbReference>
<keyword evidence="1" id="KW-0479">Metal-binding</keyword>
<feature type="domain" description="RING-type" evidence="7">
    <location>
        <begin position="43"/>
        <end position="84"/>
    </location>
</feature>
<evidence type="ECO:0000256" key="4">
    <source>
        <dbReference type="ARBA" id="ARBA00064110"/>
    </source>
</evidence>
<evidence type="ECO:0000256" key="3">
    <source>
        <dbReference type="ARBA" id="ARBA00022833"/>
    </source>
</evidence>
<evidence type="ECO:0000256" key="5">
    <source>
        <dbReference type="PROSITE-ProRule" id="PRU00175"/>
    </source>
</evidence>
<dbReference type="PANTHER" id="PTHR46293:SF1">
    <property type="entry name" value="OS03G0632800 PROTEIN"/>
    <property type="match status" value="1"/>
</dbReference>
<feature type="compositionally biased region" description="Basic and acidic residues" evidence="6">
    <location>
        <begin position="188"/>
        <end position="198"/>
    </location>
</feature>
<dbReference type="GO" id="GO:0004842">
    <property type="term" value="F:ubiquitin-protein transferase activity"/>
    <property type="evidence" value="ECO:0007669"/>
    <property type="project" value="InterPro"/>
</dbReference>
<dbReference type="SMART" id="SM00184">
    <property type="entry name" value="RING"/>
    <property type="match status" value="1"/>
</dbReference>
<reference evidence="8 9" key="1">
    <citation type="journal article" date="2019" name="Nat. Plants">
        <title>Genome sequencing of Musa balbisiana reveals subgenome evolution and function divergence in polyploid bananas.</title>
        <authorList>
            <person name="Yao X."/>
        </authorList>
    </citation>
    <scope>NUCLEOTIDE SEQUENCE [LARGE SCALE GENOMIC DNA]</scope>
    <source>
        <strain evidence="9">cv. DH-PKW</strain>
        <tissue evidence="8">Leaves</tissue>
    </source>
</reference>
<dbReference type="InterPro" id="IPR013083">
    <property type="entry name" value="Znf_RING/FYVE/PHD"/>
</dbReference>
<evidence type="ECO:0000256" key="6">
    <source>
        <dbReference type="SAM" id="MobiDB-lite"/>
    </source>
</evidence>
<evidence type="ECO:0000259" key="7">
    <source>
        <dbReference type="PROSITE" id="PS50089"/>
    </source>
</evidence>
<organism evidence="8 9">
    <name type="scientific">Musa balbisiana</name>
    <name type="common">Banana</name>
    <dbReference type="NCBI Taxonomy" id="52838"/>
    <lineage>
        <taxon>Eukaryota</taxon>
        <taxon>Viridiplantae</taxon>
        <taxon>Streptophyta</taxon>
        <taxon>Embryophyta</taxon>
        <taxon>Tracheophyta</taxon>
        <taxon>Spermatophyta</taxon>
        <taxon>Magnoliopsida</taxon>
        <taxon>Liliopsida</taxon>
        <taxon>Zingiberales</taxon>
        <taxon>Musaceae</taxon>
        <taxon>Musa</taxon>
    </lineage>
</organism>
<keyword evidence="3" id="KW-0862">Zinc</keyword>
<feature type="region of interest" description="Disordered" evidence="6">
    <location>
        <begin position="114"/>
        <end position="133"/>
    </location>
</feature>
<dbReference type="EMBL" id="PYDT01000005">
    <property type="protein sequence ID" value="THU60399.1"/>
    <property type="molecule type" value="Genomic_DNA"/>
</dbReference>
<dbReference type="Proteomes" id="UP000317650">
    <property type="component" value="Chromosome 7"/>
</dbReference>
<proteinExistence type="predicted"/>
<dbReference type="InterPro" id="IPR017907">
    <property type="entry name" value="Znf_RING_CS"/>
</dbReference>
<dbReference type="InterPro" id="IPR001841">
    <property type="entry name" value="Znf_RING"/>
</dbReference>
<dbReference type="GO" id="GO:0051865">
    <property type="term" value="P:protein autoubiquitination"/>
    <property type="evidence" value="ECO:0007669"/>
    <property type="project" value="UniProtKB-ARBA"/>
</dbReference>
<dbReference type="STRING" id="52838.A0A4S8JFZ3"/>
<feature type="compositionally biased region" description="Basic and acidic residues" evidence="6">
    <location>
        <begin position="212"/>
        <end position="223"/>
    </location>
</feature>
<accession>A0A4S8JFZ3</accession>
<dbReference type="Gene3D" id="3.10.20.90">
    <property type="entry name" value="Phosphatidylinositol 3-kinase Catalytic Subunit, Chain A, domain 1"/>
    <property type="match status" value="1"/>
</dbReference>
<dbReference type="PANTHER" id="PTHR46293">
    <property type="entry name" value="E3 UBIQUITIN PROTEIN LIGASE DRIP1"/>
    <property type="match status" value="1"/>
</dbReference>
<evidence type="ECO:0000256" key="2">
    <source>
        <dbReference type="ARBA" id="ARBA00022771"/>
    </source>
</evidence>
<feature type="region of interest" description="Disordered" evidence="6">
    <location>
        <begin position="253"/>
        <end position="301"/>
    </location>
</feature>
<dbReference type="CDD" id="cd16525">
    <property type="entry name" value="RING-HC_PCGF"/>
    <property type="match status" value="1"/>
</dbReference>
<feature type="compositionally biased region" description="Basic and acidic residues" evidence="6">
    <location>
        <begin position="274"/>
        <end position="294"/>
    </location>
</feature>
<evidence type="ECO:0000256" key="1">
    <source>
        <dbReference type="ARBA" id="ARBA00022723"/>
    </source>
</evidence>
<evidence type="ECO:0000313" key="9">
    <source>
        <dbReference type="Proteomes" id="UP000317650"/>
    </source>
</evidence>
<feature type="region of interest" description="Disordered" evidence="6">
    <location>
        <begin position="188"/>
        <end position="223"/>
    </location>
</feature>
<dbReference type="PROSITE" id="PS50089">
    <property type="entry name" value="ZF_RING_2"/>
    <property type="match status" value="1"/>
</dbReference>